<evidence type="ECO:0000256" key="7">
    <source>
        <dbReference type="ARBA" id="ARBA00059688"/>
    </source>
</evidence>
<dbReference type="OrthoDB" id="9809206at2"/>
<keyword evidence="3" id="KW-1003">Cell membrane</keyword>
<dbReference type="InterPro" id="IPR049142">
    <property type="entry name" value="MS_channel_1st"/>
</dbReference>
<dbReference type="STRING" id="1324314.BVG16_07880"/>
<dbReference type="SUPFAM" id="SSF82689">
    <property type="entry name" value="Mechanosensitive channel protein MscS (YggB), C-terminal domain"/>
    <property type="match status" value="1"/>
</dbReference>
<gene>
    <name evidence="12" type="ORF">BVG16_07880</name>
</gene>
<keyword evidence="5 8" id="KW-1133">Transmembrane helix</keyword>
<dbReference type="InterPro" id="IPR011066">
    <property type="entry name" value="MscS_channel_C_sf"/>
</dbReference>
<dbReference type="Gene3D" id="1.10.287.1260">
    <property type="match status" value="1"/>
</dbReference>
<keyword evidence="6 8" id="KW-0472">Membrane</keyword>
<dbReference type="PANTHER" id="PTHR30460">
    <property type="entry name" value="MODERATE CONDUCTANCE MECHANOSENSITIVE CHANNEL YBIO"/>
    <property type="match status" value="1"/>
</dbReference>
<dbReference type="GO" id="GO:0005886">
    <property type="term" value="C:plasma membrane"/>
    <property type="evidence" value="ECO:0007669"/>
    <property type="project" value="UniProtKB-SubCell"/>
</dbReference>
<evidence type="ECO:0000313" key="13">
    <source>
        <dbReference type="Proteomes" id="UP000190188"/>
    </source>
</evidence>
<name>A0A1T2XH30_9BACL</name>
<feature type="domain" description="Mechanosensitive ion channel MscS C-terminal" evidence="10">
    <location>
        <begin position="208"/>
        <end position="291"/>
    </location>
</feature>
<comment type="function">
    <text evidence="7">May play a role in resistance to osmotic downshock.</text>
</comment>
<dbReference type="Pfam" id="PF21088">
    <property type="entry name" value="MS_channel_1st"/>
    <property type="match status" value="1"/>
</dbReference>
<dbReference type="Pfam" id="PF21082">
    <property type="entry name" value="MS_channel_3rd"/>
    <property type="match status" value="1"/>
</dbReference>
<dbReference type="SUPFAM" id="SSF82861">
    <property type="entry name" value="Mechanosensitive channel protein MscS (YggB), transmembrane region"/>
    <property type="match status" value="1"/>
</dbReference>
<evidence type="ECO:0000256" key="4">
    <source>
        <dbReference type="ARBA" id="ARBA00022692"/>
    </source>
</evidence>
<evidence type="ECO:0000313" key="12">
    <source>
        <dbReference type="EMBL" id="OPA79016.1"/>
    </source>
</evidence>
<accession>A0A1T2XH30</accession>
<proteinExistence type="inferred from homology"/>
<evidence type="ECO:0000259" key="11">
    <source>
        <dbReference type="Pfam" id="PF21088"/>
    </source>
</evidence>
<dbReference type="EMBL" id="MSZX01000003">
    <property type="protein sequence ID" value="OPA79016.1"/>
    <property type="molecule type" value="Genomic_DNA"/>
</dbReference>
<feature type="transmembrane region" description="Helical" evidence="8">
    <location>
        <begin position="120"/>
        <end position="138"/>
    </location>
</feature>
<evidence type="ECO:0000256" key="1">
    <source>
        <dbReference type="ARBA" id="ARBA00004651"/>
    </source>
</evidence>
<dbReference type="InterPro" id="IPR006685">
    <property type="entry name" value="MscS_channel_2nd"/>
</dbReference>
<dbReference type="AlphaFoldDB" id="A0A1T2XH30"/>
<evidence type="ECO:0000256" key="6">
    <source>
        <dbReference type="ARBA" id="ARBA00023136"/>
    </source>
</evidence>
<dbReference type="InterPro" id="IPR011014">
    <property type="entry name" value="MscS_channel_TM-2"/>
</dbReference>
<sequence length="311" mass="34876">MSYLFALDENETTQMIENNISWFQKKIWGPLTNPDLWGNLMWISIKIILIIVVCRVLIRVLQKTINHVILKKADQRTQVNPRRMITIGKLLSSVVRYGINGVMILMVISELNVVDLRPILAGAGVLGLAIGFGAQSLVKDIITGFFIIFEDQFAVGDVIEVNKSRGTVEMIGLRSTRILSWTGEVFIIPNGLINEVTNFSLHNSLSIVDIAIAYEENADEAIEFMKKVMPALKERNLDLVKEPEVLGVQLISQSSVTIRIIGECKPNTQAGVSRFINIEMKRLLDAHGIEFPYPRMVTYHRKEKGEVGDGA</sequence>
<feature type="domain" description="Mechanosensitive ion channel MscS" evidence="9">
    <location>
        <begin position="137"/>
        <end position="200"/>
    </location>
</feature>
<reference evidence="12 13" key="1">
    <citation type="submission" date="2017-01" db="EMBL/GenBank/DDBJ databases">
        <title>Genome analysis of Paenibacillus selenitrireducens ES3-24.</title>
        <authorList>
            <person name="Xu D."/>
            <person name="Yao R."/>
            <person name="Zheng S."/>
        </authorList>
    </citation>
    <scope>NUCLEOTIDE SEQUENCE [LARGE SCALE GENOMIC DNA]</scope>
    <source>
        <strain evidence="12 13">ES3-24</strain>
    </source>
</reference>
<feature type="transmembrane region" description="Helical" evidence="8">
    <location>
        <begin position="40"/>
        <end position="58"/>
    </location>
</feature>
<evidence type="ECO:0000259" key="10">
    <source>
        <dbReference type="Pfam" id="PF21082"/>
    </source>
</evidence>
<comment type="caution">
    <text evidence="12">The sequence shown here is derived from an EMBL/GenBank/DDBJ whole genome shotgun (WGS) entry which is preliminary data.</text>
</comment>
<evidence type="ECO:0000256" key="8">
    <source>
        <dbReference type="SAM" id="Phobius"/>
    </source>
</evidence>
<protein>
    <submittedName>
        <fullName evidence="12">Mechanosensitive ion channel protein MscS</fullName>
    </submittedName>
</protein>
<keyword evidence="13" id="KW-1185">Reference proteome</keyword>
<dbReference type="Proteomes" id="UP000190188">
    <property type="component" value="Unassembled WGS sequence"/>
</dbReference>
<dbReference type="InterPro" id="IPR010920">
    <property type="entry name" value="LSM_dom_sf"/>
</dbReference>
<comment type="similarity">
    <text evidence="2">Belongs to the MscS (TC 1.A.23) family.</text>
</comment>
<evidence type="ECO:0000256" key="3">
    <source>
        <dbReference type="ARBA" id="ARBA00022475"/>
    </source>
</evidence>
<dbReference type="RefSeq" id="WP_078498014.1">
    <property type="nucleotide sequence ID" value="NZ_MSZX01000003.1"/>
</dbReference>
<evidence type="ECO:0000256" key="5">
    <source>
        <dbReference type="ARBA" id="ARBA00022989"/>
    </source>
</evidence>
<dbReference type="FunFam" id="2.30.30.60:FF:000001">
    <property type="entry name" value="MscS Mechanosensitive ion channel"/>
    <property type="match status" value="1"/>
</dbReference>
<evidence type="ECO:0000259" key="9">
    <source>
        <dbReference type="Pfam" id="PF00924"/>
    </source>
</evidence>
<dbReference type="Gene3D" id="2.30.30.60">
    <property type="match status" value="1"/>
</dbReference>
<comment type="subcellular location">
    <subcellularLocation>
        <location evidence="1">Cell membrane</location>
        <topology evidence="1">Multi-pass membrane protein</topology>
    </subcellularLocation>
</comment>
<dbReference type="InterPro" id="IPR049278">
    <property type="entry name" value="MS_channel_C"/>
</dbReference>
<dbReference type="InterPro" id="IPR023408">
    <property type="entry name" value="MscS_beta-dom_sf"/>
</dbReference>
<dbReference type="InterPro" id="IPR045276">
    <property type="entry name" value="YbiO_bact"/>
</dbReference>
<dbReference type="SUPFAM" id="SSF50182">
    <property type="entry name" value="Sm-like ribonucleoproteins"/>
    <property type="match status" value="1"/>
</dbReference>
<dbReference type="PANTHER" id="PTHR30460:SF0">
    <property type="entry name" value="MODERATE CONDUCTANCE MECHANOSENSITIVE CHANNEL YBIO"/>
    <property type="match status" value="1"/>
</dbReference>
<dbReference type="GO" id="GO:0008381">
    <property type="term" value="F:mechanosensitive monoatomic ion channel activity"/>
    <property type="evidence" value="ECO:0007669"/>
    <property type="project" value="InterPro"/>
</dbReference>
<feature type="domain" description="Mechanosensitive ion channel transmembrane helices 2/3" evidence="11">
    <location>
        <begin position="94"/>
        <end position="135"/>
    </location>
</feature>
<dbReference type="Pfam" id="PF00924">
    <property type="entry name" value="MS_channel_2nd"/>
    <property type="match status" value="1"/>
</dbReference>
<feature type="transmembrane region" description="Helical" evidence="8">
    <location>
        <begin position="90"/>
        <end position="108"/>
    </location>
</feature>
<keyword evidence="4 8" id="KW-0812">Transmembrane</keyword>
<dbReference type="Gene3D" id="3.30.70.100">
    <property type="match status" value="1"/>
</dbReference>
<evidence type="ECO:0000256" key="2">
    <source>
        <dbReference type="ARBA" id="ARBA00008017"/>
    </source>
</evidence>
<organism evidence="12 13">
    <name type="scientific">Paenibacillus selenitireducens</name>
    <dbReference type="NCBI Taxonomy" id="1324314"/>
    <lineage>
        <taxon>Bacteria</taxon>
        <taxon>Bacillati</taxon>
        <taxon>Bacillota</taxon>
        <taxon>Bacilli</taxon>
        <taxon>Bacillales</taxon>
        <taxon>Paenibacillaceae</taxon>
        <taxon>Paenibacillus</taxon>
    </lineage>
</organism>